<keyword evidence="4" id="KW-1185">Reference proteome</keyword>
<accession>A0A6L5XHY6</accession>
<feature type="transmembrane region" description="Helical" evidence="1">
    <location>
        <begin position="229"/>
        <end position="248"/>
    </location>
</feature>
<name>A0A6L5XHY6_9BACT</name>
<protein>
    <submittedName>
        <fullName evidence="3">PTS system mannose/fructose/sorbose family transporter subunit IID</fullName>
    </submittedName>
</protein>
<dbReference type="InterPro" id="IPR004704">
    <property type="entry name" value="PTS_IID_man"/>
</dbReference>
<dbReference type="AlphaFoldDB" id="A0A6L5XHY6"/>
<dbReference type="RefSeq" id="WP_154508581.1">
    <property type="nucleotide sequence ID" value="NZ_JAXELC010000055.1"/>
</dbReference>
<dbReference type="PROSITE" id="PS51108">
    <property type="entry name" value="PTS_EIID"/>
    <property type="match status" value="1"/>
</dbReference>
<keyword evidence="2" id="KW-0732">Signal</keyword>
<proteinExistence type="predicted"/>
<dbReference type="Pfam" id="PF03613">
    <property type="entry name" value="EIID-AGA"/>
    <property type="match status" value="1"/>
</dbReference>
<evidence type="ECO:0000256" key="2">
    <source>
        <dbReference type="SAM" id="SignalP"/>
    </source>
</evidence>
<evidence type="ECO:0000313" key="4">
    <source>
        <dbReference type="Proteomes" id="UP000477488"/>
    </source>
</evidence>
<feature type="signal peptide" evidence="2">
    <location>
        <begin position="1"/>
        <end position="19"/>
    </location>
</feature>
<feature type="transmembrane region" description="Helical" evidence="1">
    <location>
        <begin position="204"/>
        <end position="222"/>
    </location>
</feature>
<dbReference type="GO" id="GO:0009401">
    <property type="term" value="P:phosphoenolpyruvate-dependent sugar phosphotransferase system"/>
    <property type="evidence" value="ECO:0007669"/>
    <property type="project" value="InterPro"/>
</dbReference>
<comment type="caution">
    <text evidence="3">The sequence shown here is derived from an EMBL/GenBank/DDBJ whole genome shotgun (WGS) entry which is preliminary data.</text>
</comment>
<keyword evidence="1" id="KW-1133">Transmembrane helix</keyword>
<evidence type="ECO:0000313" key="3">
    <source>
        <dbReference type="EMBL" id="MSS26803.1"/>
    </source>
</evidence>
<sequence>MLPCCVALNCLARTCCINAAVTARGMQQIGLAFVLAPAFRYLYPESADRARAFARYSGHSNTHVFMVPLYVGIVLSLETQIARGTLPEASVGVVRETLATTLSALGDSFFSGTLLPLWALVSVCLLLAGQIGLTAALAVLFLALLLLFRILTFFAGLRHGMPVLLRLKRLDLINWVDRIKILNAVMVALVVWQLPLRHLTPFPWLLYGLAVAAVLGASWLVGRMHLPRILLWALVLGALILMDAGLIGM</sequence>
<reference evidence="3 4" key="1">
    <citation type="submission" date="2019-09" db="EMBL/GenBank/DDBJ databases">
        <title>In-depth cultivation of the pig gut microbiome towards novel bacterial diversity and tailored functional studies.</title>
        <authorList>
            <person name="Wylensek D."/>
            <person name="Hitch T.C.A."/>
            <person name="Clavel T."/>
        </authorList>
    </citation>
    <scope>NUCLEOTIDE SEQUENCE [LARGE SCALE GENOMIC DNA]</scope>
    <source>
        <strain evidence="3 4">PG-178-WT-4</strain>
    </source>
</reference>
<keyword evidence="1" id="KW-0812">Transmembrane</keyword>
<evidence type="ECO:0000256" key="1">
    <source>
        <dbReference type="SAM" id="Phobius"/>
    </source>
</evidence>
<feature type="transmembrane region" description="Helical" evidence="1">
    <location>
        <begin position="172"/>
        <end position="192"/>
    </location>
</feature>
<feature type="chain" id="PRO_5026771733" evidence="2">
    <location>
        <begin position="20"/>
        <end position="249"/>
    </location>
</feature>
<dbReference type="Proteomes" id="UP000477488">
    <property type="component" value="Unassembled WGS sequence"/>
</dbReference>
<dbReference type="EMBL" id="VUMH01000001">
    <property type="protein sequence ID" value="MSS26803.1"/>
    <property type="molecule type" value="Genomic_DNA"/>
</dbReference>
<keyword evidence="1" id="KW-0472">Membrane</keyword>
<feature type="transmembrane region" description="Helical" evidence="1">
    <location>
        <begin position="118"/>
        <end position="151"/>
    </location>
</feature>
<dbReference type="GO" id="GO:0016020">
    <property type="term" value="C:membrane"/>
    <property type="evidence" value="ECO:0007669"/>
    <property type="project" value="InterPro"/>
</dbReference>
<organism evidence="3 4">
    <name type="scientific">Desulfovibrio porci</name>
    <dbReference type="NCBI Taxonomy" id="2605782"/>
    <lineage>
        <taxon>Bacteria</taxon>
        <taxon>Pseudomonadati</taxon>
        <taxon>Thermodesulfobacteriota</taxon>
        <taxon>Desulfovibrionia</taxon>
        <taxon>Desulfovibrionales</taxon>
        <taxon>Desulfovibrionaceae</taxon>
        <taxon>Desulfovibrio</taxon>
    </lineage>
</organism>
<gene>
    <name evidence="3" type="ORF">FYJ44_01835</name>
</gene>